<dbReference type="InterPro" id="IPR013283">
    <property type="entry name" value="RLI1"/>
</dbReference>
<sequence>MLEIYLVESCREFAIAVVAVQNAEIYMFDEPSSYLDVRQRLKAAQVVRSLLRPNRDQSRNSDTSSLRLRKLLRRVLRRFRHINIIEPKALSPPTFGWAESSMPNLVDFMIEDIDIEIIEPFPQDENDDIAIQL</sequence>
<gene>
    <name evidence="1" type="primary">ABCE2</name>
    <name evidence="1" type="ORF">KSP40_PGU004459</name>
</gene>
<dbReference type="EMBL" id="JBBWWR010000015">
    <property type="protein sequence ID" value="KAK8949988.1"/>
    <property type="molecule type" value="Genomic_DNA"/>
</dbReference>
<name>A0ABR2LUB6_9ASPA</name>
<keyword evidence="2" id="KW-1185">Reference proteome</keyword>
<organism evidence="1 2">
    <name type="scientific">Platanthera guangdongensis</name>
    <dbReference type="NCBI Taxonomy" id="2320717"/>
    <lineage>
        <taxon>Eukaryota</taxon>
        <taxon>Viridiplantae</taxon>
        <taxon>Streptophyta</taxon>
        <taxon>Embryophyta</taxon>
        <taxon>Tracheophyta</taxon>
        <taxon>Spermatophyta</taxon>
        <taxon>Magnoliopsida</taxon>
        <taxon>Liliopsida</taxon>
        <taxon>Asparagales</taxon>
        <taxon>Orchidaceae</taxon>
        <taxon>Orchidoideae</taxon>
        <taxon>Orchideae</taxon>
        <taxon>Orchidinae</taxon>
        <taxon>Platanthera</taxon>
    </lineage>
</organism>
<protein>
    <submittedName>
        <fullName evidence="1">ABC transporter E family member 2</fullName>
    </submittedName>
</protein>
<evidence type="ECO:0000313" key="2">
    <source>
        <dbReference type="Proteomes" id="UP001412067"/>
    </source>
</evidence>
<comment type="caution">
    <text evidence="1">The sequence shown here is derived from an EMBL/GenBank/DDBJ whole genome shotgun (WGS) entry which is preliminary data.</text>
</comment>
<accession>A0ABR2LUB6</accession>
<dbReference type="PANTHER" id="PTHR19248">
    <property type="entry name" value="ATP-BINDING TRANSPORT PROTEIN-RELATED"/>
    <property type="match status" value="1"/>
</dbReference>
<evidence type="ECO:0000313" key="1">
    <source>
        <dbReference type="EMBL" id="KAK8949988.1"/>
    </source>
</evidence>
<proteinExistence type="predicted"/>
<dbReference type="InterPro" id="IPR027417">
    <property type="entry name" value="P-loop_NTPase"/>
</dbReference>
<reference evidence="1 2" key="1">
    <citation type="journal article" date="2022" name="Nat. Plants">
        <title>Genomes of leafy and leafless Platanthera orchids illuminate the evolution of mycoheterotrophy.</title>
        <authorList>
            <person name="Li M.H."/>
            <person name="Liu K.W."/>
            <person name="Li Z."/>
            <person name="Lu H.C."/>
            <person name="Ye Q.L."/>
            <person name="Zhang D."/>
            <person name="Wang J.Y."/>
            <person name="Li Y.F."/>
            <person name="Zhong Z.M."/>
            <person name="Liu X."/>
            <person name="Yu X."/>
            <person name="Liu D.K."/>
            <person name="Tu X.D."/>
            <person name="Liu B."/>
            <person name="Hao Y."/>
            <person name="Liao X.Y."/>
            <person name="Jiang Y.T."/>
            <person name="Sun W.H."/>
            <person name="Chen J."/>
            <person name="Chen Y.Q."/>
            <person name="Ai Y."/>
            <person name="Zhai J.W."/>
            <person name="Wu S.S."/>
            <person name="Zhou Z."/>
            <person name="Hsiao Y.Y."/>
            <person name="Wu W.L."/>
            <person name="Chen Y.Y."/>
            <person name="Lin Y.F."/>
            <person name="Hsu J.L."/>
            <person name="Li C.Y."/>
            <person name="Wang Z.W."/>
            <person name="Zhao X."/>
            <person name="Zhong W.Y."/>
            <person name="Ma X.K."/>
            <person name="Ma L."/>
            <person name="Huang J."/>
            <person name="Chen G.Z."/>
            <person name="Huang M.Z."/>
            <person name="Huang L."/>
            <person name="Peng D.H."/>
            <person name="Luo Y.B."/>
            <person name="Zou S.Q."/>
            <person name="Chen S.P."/>
            <person name="Lan S."/>
            <person name="Tsai W.C."/>
            <person name="Van de Peer Y."/>
            <person name="Liu Z.J."/>
        </authorList>
    </citation>
    <scope>NUCLEOTIDE SEQUENCE [LARGE SCALE GENOMIC DNA]</scope>
    <source>
        <strain evidence="1">Lor288</strain>
    </source>
</reference>
<dbReference type="Proteomes" id="UP001412067">
    <property type="component" value="Unassembled WGS sequence"/>
</dbReference>
<dbReference type="Gene3D" id="3.40.50.300">
    <property type="entry name" value="P-loop containing nucleotide triphosphate hydrolases"/>
    <property type="match status" value="1"/>
</dbReference>